<evidence type="ECO:0000256" key="1">
    <source>
        <dbReference type="ARBA" id="ARBA00006446"/>
    </source>
</evidence>
<evidence type="ECO:0000256" key="5">
    <source>
        <dbReference type="SAM" id="MobiDB-lite"/>
    </source>
</evidence>
<dbReference type="Pfam" id="PF03471">
    <property type="entry name" value="CorC_HlyC"/>
    <property type="match status" value="1"/>
</dbReference>
<dbReference type="Gene3D" id="3.30.465.10">
    <property type="match status" value="1"/>
</dbReference>
<evidence type="ECO:0000313" key="8">
    <source>
        <dbReference type="Proteomes" id="UP000184444"/>
    </source>
</evidence>
<evidence type="ECO:0000313" key="7">
    <source>
        <dbReference type="EMBL" id="SHM55464.1"/>
    </source>
</evidence>
<sequence>MSLPQTPARPDHGPARNGGPDSAALAAEPEPEPSPGLVARDLAPPQPSAPDHAADPASAPREAPARRLLGRILKTLVPLAPGDDEQGPDSMMEAATSAEAPSILNLRRKTVDDVALTRADIVAVPVTVGLQELVEVFRDHGYSRLPVYRGNLDEPLGLVHLKDLALKHGFAPKSAPRFALRPLLRPLLYVPGSMPIGALLQQMQQKRIHMALLIDEYGGVDGLVTIEDLIEQVIGQIDDEHDESDEDLWVPEGPGQWLVLARAPIERVEAEVGLKLTGGVYEEEIDTLGGLIFMLAGRVPCAGEVIADESGAEFEIVEAGPRRIKRVRLRIPGREETEAELSA</sequence>
<accession>A0A1M7JR52</accession>
<keyword evidence="3 4" id="KW-0129">CBS domain</keyword>
<keyword evidence="2" id="KW-0677">Repeat</keyword>
<dbReference type="SUPFAM" id="SSF56176">
    <property type="entry name" value="FAD-binding/transporter-associated domain-like"/>
    <property type="match status" value="1"/>
</dbReference>
<organism evidence="7 8">
    <name type="scientific">Paracoccus solventivorans</name>
    <dbReference type="NCBI Taxonomy" id="53463"/>
    <lineage>
        <taxon>Bacteria</taxon>
        <taxon>Pseudomonadati</taxon>
        <taxon>Pseudomonadota</taxon>
        <taxon>Alphaproteobacteria</taxon>
        <taxon>Rhodobacterales</taxon>
        <taxon>Paracoccaceae</taxon>
        <taxon>Paracoccus</taxon>
    </lineage>
</organism>
<dbReference type="PROSITE" id="PS51371">
    <property type="entry name" value="CBS"/>
    <property type="match status" value="2"/>
</dbReference>
<dbReference type="InterPro" id="IPR016169">
    <property type="entry name" value="FAD-bd_PCMH_sub2"/>
</dbReference>
<feature type="region of interest" description="Disordered" evidence="5">
    <location>
        <begin position="1"/>
        <end position="62"/>
    </location>
</feature>
<dbReference type="InterPro" id="IPR046342">
    <property type="entry name" value="CBS_dom_sf"/>
</dbReference>
<protein>
    <submittedName>
        <fullName evidence="7">Magnesium and cobalt transporter</fullName>
    </submittedName>
</protein>
<reference evidence="8" key="1">
    <citation type="submission" date="2016-11" db="EMBL/GenBank/DDBJ databases">
        <authorList>
            <person name="Varghese N."/>
            <person name="Submissions S."/>
        </authorList>
    </citation>
    <scope>NUCLEOTIDE SEQUENCE [LARGE SCALE GENOMIC DNA]</scope>
    <source>
        <strain evidence="8">DSM 6637</strain>
    </source>
</reference>
<dbReference type="PANTHER" id="PTHR22777">
    <property type="entry name" value="HEMOLYSIN-RELATED"/>
    <property type="match status" value="1"/>
</dbReference>
<dbReference type="CDD" id="cd04590">
    <property type="entry name" value="CBS_pair_CorC_HlyC_assoc"/>
    <property type="match status" value="1"/>
</dbReference>
<keyword evidence="8" id="KW-1185">Reference proteome</keyword>
<evidence type="ECO:0000256" key="3">
    <source>
        <dbReference type="ARBA" id="ARBA00023122"/>
    </source>
</evidence>
<dbReference type="InterPro" id="IPR000644">
    <property type="entry name" value="CBS_dom"/>
</dbReference>
<dbReference type="SUPFAM" id="SSF54631">
    <property type="entry name" value="CBS-domain pair"/>
    <property type="match status" value="1"/>
</dbReference>
<dbReference type="STRING" id="53463.SAMN05444389_11358"/>
<dbReference type="SMART" id="SM00116">
    <property type="entry name" value="CBS"/>
    <property type="match status" value="2"/>
</dbReference>
<dbReference type="Pfam" id="PF00571">
    <property type="entry name" value="CBS"/>
    <property type="match status" value="2"/>
</dbReference>
<gene>
    <name evidence="7" type="ORF">SAMN05444389_11358</name>
</gene>
<dbReference type="GO" id="GO:0005886">
    <property type="term" value="C:plasma membrane"/>
    <property type="evidence" value="ECO:0007669"/>
    <property type="project" value="TreeGrafter"/>
</dbReference>
<name>A0A1M7JR52_9RHOB</name>
<dbReference type="GO" id="GO:0050660">
    <property type="term" value="F:flavin adenine dinucleotide binding"/>
    <property type="evidence" value="ECO:0007669"/>
    <property type="project" value="InterPro"/>
</dbReference>
<dbReference type="Proteomes" id="UP000184444">
    <property type="component" value="Unassembled WGS sequence"/>
</dbReference>
<dbReference type="InterPro" id="IPR044751">
    <property type="entry name" value="Ion_transp-like_CBS"/>
</dbReference>
<dbReference type="Gene3D" id="3.10.580.10">
    <property type="entry name" value="CBS-domain"/>
    <property type="match status" value="1"/>
</dbReference>
<dbReference type="EMBL" id="FRCK01000013">
    <property type="protein sequence ID" value="SHM55464.1"/>
    <property type="molecule type" value="Genomic_DNA"/>
</dbReference>
<evidence type="ECO:0000259" key="6">
    <source>
        <dbReference type="PROSITE" id="PS51371"/>
    </source>
</evidence>
<dbReference type="InterPro" id="IPR036318">
    <property type="entry name" value="FAD-bd_PCMH-like_sf"/>
</dbReference>
<dbReference type="AlphaFoldDB" id="A0A1M7JR52"/>
<evidence type="ECO:0000256" key="2">
    <source>
        <dbReference type="ARBA" id="ARBA00022737"/>
    </source>
</evidence>
<feature type="compositionally biased region" description="Low complexity" evidence="5">
    <location>
        <begin position="49"/>
        <end position="62"/>
    </location>
</feature>
<dbReference type="RefSeq" id="WP_084732199.1">
    <property type="nucleotide sequence ID" value="NZ_FRCK01000013.1"/>
</dbReference>
<comment type="similarity">
    <text evidence="1">Belongs to the UPF0053 family. Hemolysin C subfamily.</text>
</comment>
<proteinExistence type="inferred from homology"/>
<evidence type="ECO:0000256" key="4">
    <source>
        <dbReference type="PROSITE-ProRule" id="PRU00703"/>
    </source>
</evidence>
<dbReference type="PANTHER" id="PTHR22777:SF27">
    <property type="entry name" value="MAGNESIUM AND COBALT EFFLUX PROTEIN CORC"/>
    <property type="match status" value="1"/>
</dbReference>
<feature type="domain" description="CBS" evidence="6">
    <location>
        <begin position="183"/>
        <end position="243"/>
    </location>
</feature>
<dbReference type="FunFam" id="3.10.580.10:FF:000002">
    <property type="entry name" value="Magnesium/cobalt efflux protein CorC"/>
    <property type="match status" value="1"/>
</dbReference>
<feature type="domain" description="CBS" evidence="6">
    <location>
        <begin position="116"/>
        <end position="174"/>
    </location>
</feature>
<dbReference type="InterPro" id="IPR005170">
    <property type="entry name" value="Transptr-assoc_dom"/>
</dbReference>
<dbReference type="SMART" id="SM01091">
    <property type="entry name" value="CorC_HlyC"/>
    <property type="match status" value="1"/>
</dbReference>